<dbReference type="EMBL" id="JAPEVA010000038">
    <property type="protein sequence ID" value="KAJ4405007.1"/>
    <property type="molecule type" value="Genomic_DNA"/>
</dbReference>
<name>A0A9W9D757_9PLEO</name>
<dbReference type="Proteomes" id="UP001140510">
    <property type="component" value="Unassembled WGS sequence"/>
</dbReference>
<keyword evidence="1" id="KW-1133">Transmembrane helix</keyword>
<evidence type="ECO:0000256" key="1">
    <source>
        <dbReference type="SAM" id="Phobius"/>
    </source>
</evidence>
<dbReference type="OrthoDB" id="407658at2759"/>
<dbReference type="AlphaFoldDB" id="A0A9W9D757"/>
<accession>A0A9W9D757</accession>
<evidence type="ECO:0000313" key="3">
    <source>
        <dbReference type="Proteomes" id="UP001140510"/>
    </source>
</evidence>
<proteinExistence type="predicted"/>
<feature type="transmembrane region" description="Helical" evidence="1">
    <location>
        <begin position="29"/>
        <end position="48"/>
    </location>
</feature>
<protein>
    <submittedName>
        <fullName evidence="2">Uncharacterized protein</fullName>
    </submittedName>
</protein>
<keyword evidence="1" id="KW-0812">Transmembrane</keyword>
<comment type="caution">
    <text evidence="2">The sequence shown here is derived from an EMBL/GenBank/DDBJ whole genome shotgun (WGS) entry which is preliminary data.</text>
</comment>
<keyword evidence="1" id="KW-0472">Membrane</keyword>
<reference evidence="2" key="1">
    <citation type="submission" date="2022-10" db="EMBL/GenBank/DDBJ databases">
        <title>Tapping the CABI collections for fungal endophytes: first genome assemblies for Collariella, Neodidymelliopsis, Ascochyta clinopodiicola, Didymella pomorum, Didymosphaeria variabile, Neocosmospora piperis and Neocucurbitaria cava.</title>
        <authorList>
            <person name="Hill R."/>
        </authorList>
    </citation>
    <scope>NUCLEOTIDE SEQUENCE</scope>
    <source>
        <strain evidence="2">IMI 355091</strain>
    </source>
</reference>
<organism evidence="2 3">
    <name type="scientific">Didymella pomorum</name>
    <dbReference type="NCBI Taxonomy" id="749634"/>
    <lineage>
        <taxon>Eukaryota</taxon>
        <taxon>Fungi</taxon>
        <taxon>Dikarya</taxon>
        <taxon>Ascomycota</taxon>
        <taxon>Pezizomycotina</taxon>
        <taxon>Dothideomycetes</taxon>
        <taxon>Pleosporomycetidae</taxon>
        <taxon>Pleosporales</taxon>
        <taxon>Pleosporineae</taxon>
        <taxon>Didymellaceae</taxon>
        <taxon>Didymella</taxon>
    </lineage>
</organism>
<sequence>MGDAPGNPNLLPAGSHATHNRQQFSRNQLLRYLLLAGTFTLAISIWALQLRHTSLPISLSTHPTFSAPSITSSTTSDNYPRSRIGKLTACFGPLDPIYQAAIASHLPHNELHGNPHCILREHMIRGLWAKHGFLLTVLGAELSKPADQRPEWLMWHDRDVAVMNPQIPLNMFPPPEGKFGHVNLVVAKE</sequence>
<gene>
    <name evidence="2" type="ORF">N0V91_005552</name>
</gene>
<evidence type="ECO:0000313" key="2">
    <source>
        <dbReference type="EMBL" id="KAJ4405007.1"/>
    </source>
</evidence>
<keyword evidence="3" id="KW-1185">Reference proteome</keyword>